<keyword evidence="2" id="KW-1185">Reference proteome</keyword>
<reference evidence="1 2" key="1">
    <citation type="submission" date="2019-03" db="EMBL/GenBank/DDBJ databases">
        <title>Genomic Encyclopedia of Type Strains, Phase IV (KMG-IV): sequencing the most valuable type-strain genomes for metagenomic binning, comparative biology and taxonomic classification.</title>
        <authorList>
            <person name="Goeker M."/>
        </authorList>
    </citation>
    <scope>NUCLEOTIDE SEQUENCE [LARGE SCALE GENOMIC DNA]</scope>
    <source>
        <strain evidence="1 2">DSM 100309</strain>
    </source>
</reference>
<gene>
    <name evidence="1" type="ORF">EDC63_12734</name>
</gene>
<dbReference type="Proteomes" id="UP000295367">
    <property type="component" value="Unassembled WGS sequence"/>
</dbReference>
<evidence type="ECO:0000313" key="2">
    <source>
        <dbReference type="Proteomes" id="UP000295367"/>
    </source>
</evidence>
<comment type="caution">
    <text evidence="1">The sequence shown here is derived from an EMBL/GenBank/DDBJ whole genome shotgun (WGS) entry which is preliminary data.</text>
</comment>
<dbReference type="RefSeq" id="WP_124944944.1">
    <property type="nucleotide sequence ID" value="NZ_BHVT01000005.1"/>
</dbReference>
<organism evidence="1 2">
    <name type="scientific">Sulfurirhabdus autotrophica</name>
    <dbReference type="NCBI Taxonomy" id="1706046"/>
    <lineage>
        <taxon>Bacteria</taxon>
        <taxon>Pseudomonadati</taxon>
        <taxon>Pseudomonadota</taxon>
        <taxon>Betaproteobacteria</taxon>
        <taxon>Nitrosomonadales</taxon>
        <taxon>Sulfuricellaceae</taxon>
        <taxon>Sulfurirhabdus</taxon>
    </lineage>
</organism>
<protein>
    <submittedName>
        <fullName evidence="1">Uncharacterized protein</fullName>
    </submittedName>
</protein>
<dbReference type="OrthoDB" id="9795766at2"/>
<sequence>MKSEDRNDFPELTAEERKWLDMPDVGKEILDYKETDRNDFPLMTPKAIAAGYREVTEEERRALPDIFRRNGIMDDDDQPEAAKGILKGIPVDGNLTDAESLQSAIDEGTGAA</sequence>
<evidence type="ECO:0000313" key="1">
    <source>
        <dbReference type="EMBL" id="TCV81076.1"/>
    </source>
</evidence>
<dbReference type="EMBL" id="SMCO01000027">
    <property type="protein sequence ID" value="TCV81076.1"/>
    <property type="molecule type" value="Genomic_DNA"/>
</dbReference>
<dbReference type="AlphaFoldDB" id="A0A4R3XS66"/>
<proteinExistence type="predicted"/>
<accession>A0A4R3XS66</accession>
<name>A0A4R3XS66_9PROT</name>